<dbReference type="SUPFAM" id="SSF56672">
    <property type="entry name" value="DNA/RNA polymerases"/>
    <property type="match status" value="1"/>
</dbReference>
<dbReference type="SUPFAM" id="SSF53098">
    <property type="entry name" value="Ribonuclease H-like"/>
    <property type="match status" value="1"/>
</dbReference>
<dbReference type="KEGG" id="soy:115880184"/>
<dbReference type="GO" id="GO:0071897">
    <property type="term" value="P:DNA biosynthetic process"/>
    <property type="evidence" value="ECO:0007669"/>
    <property type="project" value="UniProtKB-ARBA"/>
</dbReference>
<dbReference type="GO" id="GO:0042575">
    <property type="term" value="C:DNA polymerase complex"/>
    <property type="evidence" value="ECO:0007669"/>
    <property type="project" value="UniProtKB-ARBA"/>
</dbReference>
<proteinExistence type="predicted"/>
<keyword evidence="3" id="KW-1185">Reference proteome</keyword>
<dbReference type="Pfam" id="PF18701">
    <property type="entry name" value="DUF5641"/>
    <property type="match status" value="1"/>
</dbReference>
<dbReference type="PROSITE" id="PS50994">
    <property type="entry name" value="INTEGRASE"/>
    <property type="match status" value="1"/>
</dbReference>
<organism evidence="3 4">
    <name type="scientific">Sitophilus oryzae</name>
    <name type="common">Rice weevil</name>
    <name type="synonym">Curculio oryzae</name>
    <dbReference type="NCBI Taxonomy" id="7048"/>
    <lineage>
        <taxon>Eukaryota</taxon>
        <taxon>Metazoa</taxon>
        <taxon>Ecdysozoa</taxon>
        <taxon>Arthropoda</taxon>
        <taxon>Hexapoda</taxon>
        <taxon>Insecta</taxon>
        <taxon>Pterygota</taxon>
        <taxon>Neoptera</taxon>
        <taxon>Endopterygota</taxon>
        <taxon>Coleoptera</taxon>
        <taxon>Polyphaga</taxon>
        <taxon>Cucujiformia</taxon>
        <taxon>Curculionidae</taxon>
        <taxon>Dryophthorinae</taxon>
        <taxon>Sitophilus</taxon>
    </lineage>
</organism>
<evidence type="ECO:0000313" key="3">
    <source>
        <dbReference type="Proteomes" id="UP000504635"/>
    </source>
</evidence>
<accession>A0A6J2XQ32</accession>
<dbReference type="Pfam" id="PF05380">
    <property type="entry name" value="Peptidase_A17"/>
    <property type="match status" value="1"/>
</dbReference>
<dbReference type="GO" id="GO:0003676">
    <property type="term" value="F:nucleic acid binding"/>
    <property type="evidence" value="ECO:0007669"/>
    <property type="project" value="InterPro"/>
</dbReference>
<protein>
    <submittedName>
        <fullName evidence="4">Uncharacterized protein LOC115880184</fullName>
    </submittedName>
</protein>
<dbReference type="InterPro" id="IPR043502">
    <property type="entry name" value="DNA/RNA_pol_sf"/>
</dbReference>
<dbReference type="RefSeq" id="XP_030753181.1">
    <property type="nucleotide sequence ID" value="XM_030897321.1"/>
</dbReference>
<evidence type="ECO:0000313" key="4">
    <source>
        <dbReference type="RefSeq" id="XP_030753181.1"/>
    </source>
</evidence>
<dbReference type="InterPro" id="IPR012337">
    <property type="entry name" value="RNaseH-like_sf"/>
</dbReference>
<gene>
    <name evidence="4" type="primary">LOC115880184</name>
</gene>
<reference evidence="4" key="1">
    <citation type="submission" date="2025-08" db="UniProtKB">
        <authorList>
            <consortium name="RefSeq"/>
        </authorList>
    </citation>
    <scope>IDENTIFICATION</scope>
    <source>
        <tissue evidence="4">Gonads</tissue>
    </source>
</reference>
<dbReference type="GeneID" id="115880184"/>
<dbReference type="InterPro" id="IPR040676">
    <property type="entry name" value="DUF5641"/>
</dbReference>
<name>A0A6J2XQ32_SITOR</name>
<feature type="region of interest" description="Disordered" evidence="1">
    <location>
        <begin position="1078"/>
        <end position="1135"/>
    </location>
</feature>
<evidence type="ECO:0000259" key="2">
    <source>
        <dbReference type="PROSITE" id="PS50994"/>
    </source>
</evidence>
<dbReference type="Pfam" id="PF17921">
    <property type="entry name" value="Integrase_H2C2"/>
    <property type="match status" value="1"/>
</dbReference>
<dbReference type="InterPro" id="IPR001584">
    <property type="entry name" value="Integrase_cat-core"/>
</dbReference>
<feature type="compositionally biased region" description="Acidic residues" evidence="1">
    <location>
        <begin position="1090"/>
        <end position="1100"/>
    </location>
</feature>
<feature type="domain" description="Integrase catalytic" evidence="2">
    <location>
        <begin position="807"/>
        <end position="989"/>
    </location>
</feature>
<dbReference type="InterPro" id="IPR036397">
    <property type="entry name" value="RNaseH_sf"/>
</dbReference>
<dbReference type="InterPro" id="IPR041588">
    <property type="entry name" value="Integrase_H2C2"/>
</dbReference>
<evidence type="ECO:0000256" key="1">
    <source>
        <dbReference type="SAM" id="MobiDB-lite"/>
    </source>
</evidence>
<dbReference type="GO" id="GO:0015074">
    <property type="term" value="P:DNA integration"/>
    <property type="evidence" value="ECO:0007669"/>
    <property type="project" value="InterPro"/>
</dbReference>
<dbReference type="AlphaFoldDB" id="A0A6J2XQ32"/>
<dbReference type="PANTHER" id="PTHR47331:SF4">
    <property type="entry name" value="PEPTIDASE S1 DOMAIN-CONTAINING PROTEIN"/>
    <property type="match status" value="1"/>
</dbReference>
<dbReference type="Gene3D" id="3.30.420.10">
    <property type="entry name" value="Ribonuclease H-like superfamily/Ribonuclease H"/>
    <property type="match status" value="1"/>
</dbReference>
<dbReference type="Proteomes" id="UP000504635">
    <property type="component" value="Unplaced"/>
</dbReference>
<sequence length="1135" mass="129921">MPPSVSDADKYKKAKTLRLVEINRIKETLDIAKSAKQDDSLRPVFIQRLDSGQHVVSLPFKTEIEPIFENTKLSALRRFLSLEKRLKSNPTLYNDYRKIIQDYIDSDHLALATSCDQNEYFIPHHCVFNPNSITSPVRIVFDASCKDSNNLSLNNCLMTGPKLQKDIASVLLNFRIFSIAITADIKAIYRQIRIDPKYYKFQKILWRFPDEEPIREYNSKTVTFGVSSSPYLALRTIIQLANDEKHNYKSAANILLSNNIFVDDICTGCNSIDDAVILQRDLTNLLKKEGFELKKWASNNHEFLKHIDSDLLHTKCVSFDSEPIPTLKILGLQWNPNEDNFSYVVTPSEKPCTKRNILSDIARVYDPLGFLTPVTLFSRLLIQKLWSLNLDWDDVPPAHILKRWNDYNSQLSELSALRIPRCIFSETYEYVDLCGFCDGSQHAYAACVYVRIVSQNRISTILLAAKSKVAPLKTQSIPRLELCGALLLTRLIHFVIKSLATTLTFKNIFTFTDSLNVLHWLHASPHRFKPFIANRIAIIQELPNSIWLHVATENNAADPASRGLLPLDFVKCSSWWTGPDFIKLPTTTFYDNFCKFSPDFPINESDKEERKIALITVNQFDIFEQLLEKYSSLSKIQRILGYVNRFIFNLRNPNSRNTSYFSARDLNNALLLLVKHVQYKYFRSDLENFLSKKLMSKPFCKLAAFVDDLGFFRVGGKLKNSLLNYEKKYPLILPSNCRLTYLLLEYTHKCNLHPGVQTTQFLLSQHYWILSTRRAVKRVLSKCLTCFRVNPPTLQPLMGNLPASRISKIKPFSVVGIDFGGPFFITATRIRGVKVIKAYICIFVCFATKAIHIELASDLSANCFLCALRRFIAQRGRCSKIVSDNATNFSGANKYLLNIFKTAAAEEKIEWRFNPPSASHFGGLYEAGIKSVKSHLARVIGDQRLIYEEFNTILVQIEALLNSRPLSPQSSDPNDFLVLTPGHFLTLEPLTCLPDPDMSNLKINNLDRYQLLLRLHQDFWTRWHSEYLNTLQQRAKWLTPGQPLNEGDLVLIKSENIPPMTWKIARVTKLFPGTDNIDSHVSSSESDPFGGDDEDLDPDFELERAPRKTRRLDVQEPLYDSSSSSVEQKKTKKNA</sequence>
<feature type="compositionally biased region" description="Basic and acidic residues" evidence="1">
    <location>
        <begin position="1101"/>
        <end position="1114"/>
    </location>
</feature>
<dbReference type="Gene3D" id="1.10.340.70">
    <property type="match status" value="1"/>
</dbReference>
<dbReference type="InParanoid" id="A0A6J2XQ32"/>
<dbReference type="OrthoDB" id="6736537at2759"/>
<dbReference type="PANTHER" id="PTHR47331">
    <property type="entry name" value="PHD-TYPE DOMAIN-CONTAINING PROTEIN"/>
    <property type="match status" value="1"/>
</dbReference>
<dbReference type="InterPro" id="IPR008042">
    <property type="entry name" value="Retrotrans_Pao"/>
</dbReference>